<feature type="compositionally biased region" description="Low complexity" evidence="2">
    <location>
        <begin position="960"/>
        <end position="972"/>
    </location>
</feature>
<proteinExistence type="predicted"/>
<feature type="region of interest" description="Disordered" evidence="2">
    <location>
        <begin position="372"/>
        <end position="398"/>
    </location>
</feature>
<protein>
    <recommendedName>
        <fullName evidence="5">Myosin heavy chain</fullName>
    </recommendedName>
</protein>
<dbReference type="Gene3D" id="1.10.287.1490">
    <property type="match status" value="1"/>
</dbReference>
<evidence type="ECO:0000256" key="1">
    <source>
        <dbReference type="SAM" id="Coils"/>
    </source>
</evidence>
<feature type="region of interest" description="Disordered" evidence="2">
    <location>
        <begin position="473"/>
        <end position="496"/>
    </location>
</feature>
<dbReference type="PANTHER" id="PTHR43941">
    <property type="entry name" value="STRUCTURAL MAINTENANCE OF CHROMOSOMES PROTEIN 2"/>
    <property type="match status" value="1"/>
</dbReference>
<feature type="compositionally biased region" description="Basic residues" evidence="2">
    <location>
        <begin position="75"/>
        <end position="87"/>
    </location>
</feature>
<dbReference type="SUPFAM" id="SSF57997">
    <property type="entry name" value="Tropomyosin"/>
    <property type="match status" value="1"/>
</dbReference>
<feature type="region of interest" description="Disordered" evidence="2">
    <location>
        <begin position="272"/>
        <end position="324"/>
    </location>
</feature>
<evidence type="ECO:0008006" key="5">
    <source>
        <dbReference type="Google" id="ProtNLM"/>
    </source>
</evidence>
<dbReference type="PANTHER" id="PTHR43941:SF1">
    <property type="entry name" value="STRUCTURAL MAINTENANCE OF CHROMOSOMES PROTEIN 2"/>
    <property type="match status" value="1"/>
</dbReference>
<name>A0AAE0N8D0_9PEZI</name>
<comment type="caution">
    <text evidence="3">The sequence shown here is derived from an EMBL/GenBank/DDBJ whole genome shotgun (WGS) entry which is preliminary data.</text>
</comment>
<feature type="region of interest" description="Disordered" evidence="2">
    <location>
        <begin position="1"/>
        <end position="235"/>
    </location>
</feature>
<accession>A0AAE0N8D0</accession>
<keyword evidence="1" id="KW-0175">Coiled coil</keyword>
<evidence type="ECO:0000313" key="4">
    <source>
        <dbReference type="Proteomes" id="UP001285441"/>
    </source>
</evidence>
<organism evidence="3 4">
    <name type="scientific">Podospora didyma</name>
    <dbReference type="NCBI Taxonomy" id="330526"/>
    <lineage>
        <taxon>Eukaryota</taxon>
        <taxon>Fungi</taxon>
        <taxon>Dikarya</taxon>
        <taxon>Ascomycota</taxon>
        <taxon>Pezizomycotina</taxon>
        <taxon>Sordariomycetes</taxon>
        <taxon>Sordariomycetidae</taxon>
        <taxon>Sordariales</taxon>
        <taxon>Podosporaceae</taxon>
        <taxon>Podospora</taxon>
    </lineage>
</organism>
<feature type="compositionally biased region" description="Basic and acidic residues" evidence="2">
    <location>
        <begin position="974"/>
        <end position="987"/>
    </location>
</feature>
<feature type="compositionally biased region" description="Polar residues" evidence="2">
    <location>
        <begin position="91"/>
        <end position="101"/>
    </location>
</feature>
<feature type="coiled-coil region" evidence="1">
    <location>
        <begin position="520"/>
        <end position="713"/>
    </location>
</feature>
<feature type="compositionally biased region" description="Low complexity" evidence="2">
    <location>
        <begin position="155"/>
        <end position="165"/>
    </location>
</feature>
<dbReference type="AlphaFoldDB" id="A0AAE0N8D0"/>
<feature type="region of interest" description="Disordered" evidence="2">
    <location>
        <begin position="959"/>
        <end position="989"/>
    </location>
</feature>
<reference evidence="3" key="2">
    <citation type="submission" date="2023-06" db="EMBL/GenBank/DDBJ databases">
        <authorList>
            <consortium name="Lawrence Berkeley National Laboratory"/>
            <person name="Haridas S."/>
            <person name="Hensen N."/>
            <person name="Bonometti L."/>
            <person name="Westerberg I."/>
            <person name="Brannstrom I.O."/>
            <person name="Guillou S."/>
            <person name="Cros-Aarteil S."/>
            <person name="Calhoun S."/>
            <person name="Kuo A."/>
            <person name="Mondo S."/>
            <person name="Pangilinan J."/>
            <person name="Riley R."/>
            <person name="LaButti K."/>
            <person name="Andreopoulos B."/>
            <person name="Lipzen A."/>
            <person name="Chen C."/>
            <person name="Yanf M."/>
            <person name="Daum C."/>
            <person name="Ng V."/>
            <person name="Clum A."/>
            <person name="Steindorff A."/>
            <person name="Ohm R."/>
            <person name="Martin F."/>
            <person name="Silar P."/>
            <person name="Natvig D."/>
            <person name="Lalanne C."/>
            <person name="Gautier V."/>
            <person name="Ament-velasquez S.L."/>
            <person name="Kruys A."/>
            <person name="Hutchinson M.I."/>
            <person name="Powell A.J."/>
            <person name="Barry K."/>
            <person name="Miller A.N."/>
            <person name="Grigoriev I.V."/>
            <person name="Debuchy R."/>
            <person name="Gladieux P."/>
            <person name="Thoren M.H."/>
            <person name="Johannesson H."/>
        </authorList>
    </citation>
    <scope>NUCLEOTIDE SEQUENCE</scope>
    <source>
        <strain evidence="3">CBS 232.78</strain>
    </source>
</reference>
<sequence length="1010" mass="112086">MDRDRQYLRPRMGGAGGTSSATMTSTSTMSDDRYSSSRMVSEWPERDTDRELREHELRERERDRDSQRDQPIKSILRKPARQATRPRRNSDTSITSSNTPAVGSDSELGAPSSHLTLPPMPPMPSSSANTLPRKVFKAKFQGVPAERQGVINLRSSRASSSSIPSGYHVPPVRTVLPPQYPPENRHLDRHDRHDSHERHDSRDRHERHDRRDYHDQDPETASVSESSDLSTTTQATTVASAVSDYEGSDVTPTEIYAKSTPSVRFTPSVIGSSSSVVSASPPSRKIKPRLGTRVRPPSEADRTVAKSGGRTLSMKLLPPSANHHDDARYHRELEQTQKNLERTLLHKIEQLEAETRELRESQAKLARELDLSSTQLSLSTQQKEAAEKERDLERTNKEQTLAVLNDQNAIIDELRSNFDLQKGMLDELEKERDAERASQVELQARLNDTKEVLKDFKGTFELQKVMLSEAEKERDEIKAAKDKSEEKSALRESDFRQQLEERRAHETLLVQRVAAIEIIRDSLEEQRDLKAKEMSELAADRDRLKSESQTFATELGILDDEREAVEIELRKLKDSLEEEKQKILAAAEERQQALRASVEEEQQALKTRIQHLEKELEDLTTAKTLAGEEKAELTTKVEAAEGEMSSLKLKVDELESNSSDLGAKVADLEQEITTLSAEATDLKAKIEGLESDKSSLQKQIEDLESEKTDFQAQIYTLNTDLAGAKAANISLATQKLDLAGVMGGVQETLDASKAEIEQLTSDKAALQAEADKVPGLESTKGELETKVGELEGKVSDLEGKITELQAEADKIPALLGEKEEAETKVAEVEAKVSQLEARAAELEAEAGKLPSLEAAKAELEGKVAELQAKIAELQFEIGRDPDAATAALKAELQAKDEEIKRRVEEITVLTEARSDLSTKLGAARQQLETAQSSLDSTTQSYESATGQIIALQMRLDQLTASSRHASRSRNSSPQKKDKDAASKKDKQLVVVRNPDNRGAISVMLQIAAGI</sequence>
<feature type="coiled-coil region" evidence="1">
    <location>
        <begin position="749"/>
        <end position="876"/>
    </location>
</feature>
<keyword evidence="4" id="KW-1185">Reference proteome</keyword>
<dbReference type="Gene3D" id="6.10.140.920">
    <property type="match status" value="1"/>
</dbReference>
<feature type="compositionally biased region" description="Low complexity" evidence="2">
    <location>
        <begin position="372"/>
        <end position="382"/>
    </location>
</feature>
<feature type="compositionally biased region" description="Low complexity" evidence="2">
    <location>
        <begin position="226"/>
        <end position="235"/>
    </location>
</feature>
<dbReference type="Proteomes" id="UP001285441">
    <property type="component" value="Unassembled WGS sequence"/>
</dbReference>
<feature type="compositionally biased region" description="Low complexity" evidence="2">
    <location>
        <begin position="18"/>
        <end position="29"/>
    </location>
</feature>
<gene>
    <name evidence="3" type="ORF">B0H63DRAFT_400932</name>
</gene>
<feature type="compositionally biased region" description="Basic and acidic residues" evidence="2">
    <location>
        <begin position="384"/>
        <end position="397"/>
    </location>
</feature>
<evidence type="ECO:0000313" key="3">
    <source>
        <dbReference type="EMBL" id="KAK3374592.1"/>
    </source>
</evidence>
<feature type="compositionally biased region" description="Low complexity" evidence="2">
    <location>
        <begin position="272"/>
        <end position="283"/>
    </location>
</feature>
<reference evidence="3" key="1">
    <citation type="journal article" date="2023" name="Mol. Phylogenet. Evol.">
        <title>Genome-scale phylogeny and comparative genomics of the fungal order Sordariales.</title>
        <authorList>
            <person name="Hensen N."/>
            <person name="Bonometti L."/>
            <person name="Westerberg I."/>
            <person name="Brannstrom I.O."/>
            <person name="Guillou S."/>
            <person name="Cros-Aarteil S."/>
            <person name="Calhoun S."/>
            <person name="Haridas S."/>
            <person name="Kuo A."/>
            <person name="Mondo S."/>
            <person name="Pangilinan J."/>
            <person name="Riley R."/>
            <person name="LaButti K."/>
            <person name="Andreopoulos B."/>
            <person name="Lipzen A."/>
            <person name="Chen C."/>
            <person name="Yan M."/>
            <person name="Daum C."/>
            <person name="Ng V."/>
            <person name="Clum A."/>
            <person name="Steindorff A."/>
            <person name="Ohm R.A."/>
            <person name="Martin F."/>
            <person name="Silar P."/>
            <person name="Natvig D.O."/>
            <person name="Lalanne C."/>
            <person name="Gautier V."/>
            <person name="Ament-Velasquez S.L."/>
            <person name="Kruys A."/>
            <person name="Hutchinson M.I."/>
            <person name="Powell A.J."/>
            <person name="Barry K."/>
            <person name="Miller A.N."/>
            <person name="Grigoriev I.V."/>
            <person name="Debuchy R."/>
            <person name="Gladieux P."/>
            <person name="Hiltunen Thoren M."/>
            <person name="Johannesson H."/>
        </authorList>
    </citation>
    <scope>NUCLEOTIDE SEQUENCE</scope>
    <source>
        <strain evidence="3">CBS 232.78</strain>
    </source>
</reference>
<dbReference type="SUPFAM" id="SSF90257">
    <property type="entry name" value="Myosin rod fragments"/>
    <property type="match status" value="1"/>
</dbReference>
<evidence type="ECO:0000256" key="2">
    <source>
        <dbReference type="SAM" id="MobiDB-lite"/>
    </source>
</evidence>
<feature type="compositionally biased region" description="Basic and acidic residues" evidence="2">
    <location>
        <begin position="183"/>
        <end position="217"/>
    </location>
</feature>
<feature type="compositionally biased region" description="Basic and acidic residues" evidence="2">
    <location>
        <begin position="43"/>
        <end position="71"/>
    </location>
</feature>
<dbReference type="EMBL" id="JAULSW010000007">
    <property type="protein sequence ID" value="KAK3374592.1"/>
    <property type="molecule type" value="Genomic_DNA"/>
</dbReference>